<dbReference type="InterPro" id="IPR013013">
    <property type="entry name" value="PTS_EIIC_1"/>
</dbReference>
<reference evidence="11 12" key="1">
    <citation type="submission" date="2017-11" db="EMBL/GenBank/DDBJ databases">
        <title>Complete genome sequence of Spiroplasma clarkii CN-5 (DSM 19994).</title>
        <authorList>
            <person name="Tsai Y.-M."/>
            <person name="Chang A."/>
            <person name="Lo W.-S."/>
            <person name="Kuo C.-H."/>
        </authorList>
    </citation>
    <scope>NUCLEOTIDE SEQUENCE [LARGE SCALE GENOMIC DNA]</scope>
    <source>
        <strain evidence="11 12">CN-5</strain>
    </source>
</reference>
<evidence type="ECO:0000256" key="2">
    <source>
        <dbReference type="ARBA" id="ARBA00022448"/>
    </source>
</evidence>
<sequence>MNKSLLSIADFELSAYTKNSSKTFFKKLSQSFGFVIVLMPIFGLFLVVANIIDLNQTGTMVAKYFKDIGNLLFSNIGMWFALAIVIGFANNKGVAIYGTIIFYLIFTITNSALIQVDITTTKFNILFWKDLQLAIFTTKAFGFTTFNSGVFGGLVCGTIMILVYNHLKNTKLPRGLEFFGGERFVLIIIPLFAVALAICFAIVWPLLGKGLLAIGEVVAKSPQGLDAFIFRMVQRMFIPFGTGMLWQAPIWYTNIGGSIVGLEGPLLATYLQRLAYNGEIDFSQAAYNYFYNLNISNLDSFLESVNKATEGYLFEYATKITSWVEGAKVSDVFNAVGDQFLALKVLNTSGGLLIQDLWTLNIRASRFVAPGFSNSIFVLPTMATIMYFRIPKAERKNHLGMFINATLTTMLLGVTEPIELLFCYTAPVFFFLIYSPLNGLIGLFTSIFEIKAGTAFSTGLIDFTFSGIIPWFTGNDTRFYLVPIIGVVAAGLLGVIAYFWFRKINFSPIKLNLNNQAQLKANISEMTEWFGKYKNISSIKLNHELLEVELKKPININDFNKWFDNIESQKNNQYCFKIKADQKIIVETFFESIMSKKKILEVKQNDLKIYKADKKIYLKHKHQISLANFKKIFKIRNDAKKM</sequence>
<evidence type="ECO:0000256" key="3">
    <source>
        <dbReference type="ARBA" id="ARBA00022475"/>
    </source>
</evidence>
<dbReference type="InterPro" id="IPR003352">
    <property type="entry name" value="PTS_EIIC"/>
</dbReference>
<comment type="subcellular location">
    <subcellularLocation>
        <location evidence="1">Cell membrane</location>
        <topology evidence="1">Multi-pass membrane protein</topology>
    </subcellularLocation>
</comment>
<dbReference type="Proteomes" id="UP000231179">
    <property type="component" value="Chromosome"/>
</dbReference>
<dbReference type="PROSITE" id="PS51103">
    <property type="entry name" value="PTS_EIIC_TYPE_1"/>
    <property type="match status" value="1"/>
</dbReference>
<keyword evidence="12" id="KW-1185">Reference proteome</keyword>
<dbReference type="GO" id="GO:0009401">
    <property type="term" value="P:phosphoenolpyruvate-dependent sugar phosphotransferase system"/>
    <property type="evidence" value="ECO:0007669"/>
    <property type="project" value="UniProtKB-KW"/>
</dbReference>
<accession>A0A2K8KPF6</accession>
<feature type="transmembrane region" description="Helical" evidence="9">
    <location>
        <begin position="428"/>
        <end position="448"/>
    </location>
</feature>
<evidence type="ECO:0000313" key="11">
    <source>
        <dbReference type="EMBL" id="ATX71006.1"/>
    </source>
</evidence>
<evidence type="ECO:0000256" key="5">
    <source>
        <dbReference type="ARBA" id="ARBA00022683"/>
    </source>
</evidence>
<evidence type="ECO:0000256" key="7">
    <source>
        <dbReference type="ARBA" id="ARBA00022989"/>
    </source>
</evidence>
<organism evidence="11 12">
    <name type="scientific">Spiroplasma clarkii</name>
    <dbReference type="NCBI Taxonomy" id="2139"/>
    <lineage>
        <taxon>Bacteria</taxon>
        <taxon>Bacillati</taxon>
        <taxon>Mycoplasmatota</taxon>
        <taxon>Mollicutes</taxon>
        <taxon>Entomoplasmatales</taxon>
        <taxon>Spiroplasmataceae</taxon>
        <taxon>Spiroplasma</taxon>
    </lineage>
</organism>
<protein>
    <submittedName>
        <fullName evidence="11">PTS system, glucose-specific IIBC component</fullName>
    </submittedName>
</protein>
<name>A0A2K8KPF6_9MOLU</name>
<dbReference type="EMBL" id="CP024870">
    <property type="protein sequence ID" value="ATX71006.1"/>
    <property type="molecule type" value="Genomic_DNA"/>
</dbReference>
<evidence type="ECO:0000256" key="4">
    <source>
        <dbReference type="ARBA" id="ARBA00022597"/>
    </source>
</evidence>
<feature type="transmembrane region" description="Helical" evidence="9">
    <location>
        <begin position="479"/>
        <end position="501"/>
    </location>
</feature>
<feature type="transmembrane region" description="Helical" evidence="9">
    <location>
        <begin position="402"/>
        <end position="422"/>
    </location>
</feature>
<proteinExistence type="predicted"/>
<keyword evidence="4" id="KW-0762">Sugar transport</keyword>
<dbReference type="InterPro" id="IPR050429">
    <property type="entry name" value="PTS_Glucose_EIICBA"/>
</dbReference>
<dbReference type="PANTHER" id="PTHR30009">
    <property type="entry name" value="CYTOCHROME C-TYPE SYNTHESIS PROTEIN AND PTS TRANSMEMBRANE COMPONENT"/>
    <property type="match status" value="1"/>
</dbReference>
<feature type="transmembrane region" description="Helical" evidence="9">
    <location>
        <begin position="32"/>
        <end position="52"/>
    </location>
</feature>
<evidence type="ECO:0000256" key="8">
    <source>
        <dbReference type="ARBA" id="ARBA00023136"/>
    </source>
</evidence>
<evidence type="ECO:0000256" key="1">
    <source>
        <dbReference type="ARBA" id="ARBA00004651"/>
    </source>
</evidence>
<evidence type="ECO:0000259" key="10">
    <source>
        <dbReference type="PROSITE" id="PS51103"/>
    </source>
</evidence>
<dbReference type="PANTHER" id="PTHR30009:SF8">
    <property type="entry name" value="PTS SYSTEM, IIBC COMPONENT"/>
    <property type="match status" value="1"/>
</dbReference>
<feature type="transmembrane region" description="Helical" evidence="9">
    <location>
        <begin position="140"/>
        <end position="164"/>
    </location>
</feature>
<keyword evidence="5" id="KW-0598">Phosphotransferase system</keyword>
<dbReference type="Pfam" id="PF02378">
    <property type="entry name" value="PTS_EIIC"/>
    <property type="match status" value="2"/>
</dbReference>
<evidence type="ECO:0000256" key="9">
    <source>
        <dbReference type="SAM" id="Phobius"/>
    </source>
</evidence>
<dbReference type="GO" id="GO:0005886">
    <property type="term" value="C:plasma membrane"/>
    <property type="evidence" value="ECO:0007669"/>
    <property type="project" value="UniProtKB-SubCell"/>
</dbReference>
<keyword evidence="8 9" id="KW-0472">Membrane</keyword>
<keyword evidence="3" id="KW-1003">Cell membrane</keyword>
<evidence type="ECO:0000313" key="12">
    <source>
        <dbReference type="Proteomes" id="UP000231179"/>
    </source>
</evidence>
<keyword evidence="7 9" id="KW-1133">Transmembrane helix</keyword>
<dbReference type="GO" id="GO:0008982">
    <property type="term" value="F:protein-N(PI)-phosphohistidine-sugar phosphotransferase activity"/>
    <property type="evidence" value="ECO:0007669"/>
    <property type="project" value="InterPro"/>
</dbReference>
<gene>
    <name evidence="11" type="primary">ptsG</name>
    <name evidence="11" type="ORF">SCLAR_v1c06890</name>
</gene>
<evidence type="ECO:0000256" key="6">
    <source>
        <dbReference type="ARBA" id="ARBA00022692"/>
    </source>
</evidence>
<feature type="transmembrane region" description="Helical" evidence="9">
    <location>
        <begin position="184"/>
        <end position="207"/>
    </location>
</feature>
<feature type="domain" description="PTS EIIC type-1" evidence="10">
    <location>
        <begin position="19"/>
        <end position="513"/>
    </location>
</feature>
<keyword evidence="2" id="KW-0813">Transport</keyword>
<dbReference type="RefSeq" id="WP_100254552.1">
    <property type="nucleotide sequence ID" value="NZ_CP024870.1"/>
</dbReference>
<dbReference type="AlphaFoldDB" id="A0A2K8KPF6"/>
<feature type="transmembrane region" description="Helical" evidence="9">
    <location>
        <begin position="72"/>
        <end position="89"/>
    </location>
</feature>
<dbReference type="GO" id="GO:0090563">
    <property type="term" value="F:protein-phosphocysteine-sugar phosphotransferase activity"/>
    <property type="evidence" value="ECO:0007669"/>
    <property type="project" value="TreeGrafter"/>
</dbReference>
<keyword evidence="6 9" id="KW-0812">Transmembrane</keyword>
<feature type="transmembrane region" description="Helical" evidence="9">
    <location>
        <begin position="101"/>
        <end position="120"/>
    </location>
</feature>
<feature type="transmembrane region" description="Helical" evidence="9">
    <location>
        <begin position="367"/>
        <end position="390"/>
    </location>
</feature>